<dbReference type="Proteomes" id="UP000228896">
    <property type="component" value="Unassembled WGS sequence"/>
</dbReference>
<reference evidence="3" key="1">
    <citation type="submission" date="2017-09" db="EMBL/GenBank/DDBJ databases">
        <title>Depth-based differentiation of microbial function through sediment-hosted aquifers and enrichment of novel symbionts in the deep terrestrial subsurface.</title>
        <authorList>
            <person name="Probst A.J."/>
            <person name="Ladd B."/>
            <person name="Jarett J.K."/>
            <person name="Geller-Mcgrath D.E."/>
            <person name="Sieber C.M.K."/>
            <person name="Emerson J.B."/>
            <person name="Anantharaman K."/>
            <person name="Thomas B.C."/>
            <person name="Malmstrom R."/>
            <person name="Stieglmeier M."/>
            <person name="Klingl A."/>
            <person name="Woyke T."/>
            <person name="Ryan C.M."/>
            <person name="Banfield J.F."/>
        </authorList>
    </citation>
    <scope>NUCLEOTIDE SEQUENCE [LARGE SCALE GENOMIC DNA]</scope>
</reference>
<dbReference type="AlphaFoldDB" id="A0A2M7DKH2"/>
<protein>
    <submittedName>
        <fullName evidence="2">Cation-binding protein</fullName>
    </submittedName>
</protein>
<name>A0A2M7DKH2_9BACT</name>
<dbReference type="GO" id="GO:0005886">
    <property type="term" value="C:plasma membrane"/>
    <property type="evidence" value="ECO:0007669"/>
    <property type="project" value="TreeGrafter"/>
</dbReference>
<evidence type="ECO:0000313" key="3">
    <source>
        <dbReference type="Proteomes" id="UP000228896"/>
    </source>
</evidence>
<dbReference type="InterPro" id="IPR012312">
    <property type="entry name" value="Hemerythrin-like"/>
</dbReference>
<evidence type="ECO:0000259" key="1">
    <source>
        <dbReference type="Pfam" id="PF01814"/>
    </source>
</evidence>
<organism evidence="2 3">
    <name type="scientific">Candidatus Falkowbacteria bacterium CG02_land_8_20_14_3_00_36_14</name>
    <dbReference type="NCBI Taxonomy" id="1974560"/>
    <lineage>
        <taxon>Bacteria</taxon>
        <taxon>Candidatus Falkowiibacteriota</taxon>
    </lineage>
</organism>
<dbReference type="PANTHER" id="PTHR39966">
    <property type="entry name" value="BLL2471 PROTEIN-RELATED"/>
    <property type="match status" value="1"/>
</dbReference>
<dbReference type="Gene3D" id="1.20.120.520">
    <property type="entry name" value="nmb1532 protein domain like"/>
    <property type="match status" value="1"/>
</dbReference>
<comment type="caution">
    <text evidence="2">The sequence shown here is derived from an EMBL/GenBank/DDBJ whole genome shotgun (WGS) entry which is preliminary data.</text>
</comment>
<gene>
    <name evidence="2" type="ORF">COS18_05515</name>
</gene>
<feature type="domain" description="Hemerythrin-like" evidence="1">
    <location>
        <begin position="8"/>
        <end position="120"/>
    </location>
</feature>
<evidence type="ECO:0000313" key="2">
    <source>
        <dbReference type="EMBL" id="PIV50234.1"/>
    </source>
</evidence>
<sequence>MLKVINALLAECADLELSGKINSVFFRQAIDFIRNYADKFHHAKEEDILFVELNKNHKRLPCNPIEQMLHEHTLGRQLVKGLEDGLGKNNKEDIIKNARGYADLLKEHIMKEDNILYPMADEALGAKIQSEILKKFKIVEKKYDSKLLKKYHSFARNL</sequence>
<proteinExistence type="predicted"/>
<dbReference type="Pfam" id="PF01814">
    <property type="entry name" value="Hemerythrin"/>
    <property type="match status" value="1"/>
</dbReference>
<dbReference type="PANTHER" id="PTHR39966:SF1">
    <property type="entry name" value="HEMERYTHRIN-LIKE DOMAIN-CONTAINING PROTEIN"/>
    <property type="match status" value="1"/>
</dbReference>
<accession>A0A2M7DKH2</accession>
<dbReference type="EMBL" id="PETS01000143">
    <property type="protein sequence ID" value="PIV50234.1"/>
    <property type="molecule type" value="Genomic_DNA"/>
</dbReference>